<feature type="transmembrane region" description="Helical" evidence="9">
    <location>
        <begin position="50"/>
        <end position="70"/>
    </location>
</feature>
<keyword evidence="2" id="KW-0813">Transport</keyword>
<keyword evidence="4" id="KW-0997">Cell inner membrane</keyword>
<reference key="1">
    <citation type="submission" date="2017-08" db="EMBL/GenBank/DDBJ databases">
        <title>A dynamic microbial community with high functional redundancy inhabits the cold, oxic subseafloor aquifer.</title>
        <authorList>
            <person name="Tully B.J."/>
            <person name="Wheat C.G."/>
            <person name="Glazer B.T."/>
            <person name="Huber J.A."/>
        </authorList>
    </citation>
    <scope>NUCLEOTIDE SEQUENCE [LARGE SCALE GENOMIC DNA]</scope>
</reference>
<dbReference type="EMBL" id="NVUS01000001">
    <property type="protein sequence ID" value="PCJ03773.1"/>
    <property type="molecule type" value="Genomic_DNA"/>
</dbReference>
<dbReference type="PANTHER" id="PTHR30574">
    <property type="entry name" value="INNER MEMBRANE PROTEIN YEDE"/>
    <property type="match status" value="1"/>
</dbReference>
<evidence type="ECO:0000256" key="8">
    <source>
        <dbReference type="ARBA" id="ARBA00035655"/>
    </source>
</evidence>
<evidence type="ECO:0000256" key="2">
    <source>
        <dbReference type="ARBA" id="ARBA00022448"/>
    </source>
</evidence>
<evidence type="ECO:0000256" key="3">
    <source>
        <dbReference type="ARBA" id="ARBA00022475"/>
    </source>
</evidence>
<proteinExistence type="inferred from homology"/>
<evidence type="ECO:0000313" key="10">
    <source>
        <dbReference type="EMBL" id="PCJ03773.1"/>
    </source>
</evidence>
<evidence type="ECO:0000256" key="1">
    <source>
        <dbReference type="ARBA" id="ARBA00004429"/>
    </source>
</evidence>
<feature type="transmembrane region" description="Helical" evidence="9">
    <location>
        <begin position="6"/>
        <end position="29"/>
    </location>
</feature>
<keyword evidence="6 9" id="KW-1133">Transmembrane helix</keyword>
<sequence>METLFTPYQALTGGALIGLATVLLMWTHGRIMGATGILAGFFTPTSLADWGWRAAILLGMVSAPLAYLFIAGEMPAFDVPVSTNMLVIGGVIVGFGVTLGSGCTSGHGVCGMARLSPRSIAATITFMLTTAITVYIVRHILGL</sequence>
<feature type="transmembrane region" description="Helical" evidence="9">
    <location>
        <begin position="82"/>
        <end position="99"/>
    </location>
</feature>
<dbReference type="InterPro" id="IPR007272">
    <property type="entry name" value="Sulf_transp_TsuA/YedE"/>
</dbReference>
<evidence type="ECO:0000256" key="5">
    <source>
        <dbReference type="ARBA" id="ARBA00022692"/>
    </source>
</evidence>
<accession>A0A2A4Z9U6</accession>
<keyword evidence="3" id="KW-1003">Cell membrane</keyword>
<comment type="subcellular location">
    <subcellularLocation>
        <location evidence="1">Cell inner membrane</location>
        <topology evidence="1">Multi-pass membrane protein</topology>
    </subcellularLocation>
</comment>
<keyword evidence="5 9" id="KW-0812">Transmembrane</keyword>
<dbReference type="GO" id="GO:0005886">
    <property type="term" value="C:plasma membrane"/>
    <property type="evidence" value="ECO:0007669"/>
    <property type="project" value="UniProtKB-SubCell"/>
</dbReference>
<reference evidence="10" key="2">
    <citation type="journal article" date="2018" name="ISME J.">
        <title>A dynamic microbial community with high functional redundancy inhabits the cold, oxic subseafloor aquifer.</title>
        <authorList>
            <person name="Tully B.J."/>
            <person name="Wheat C.G."/>
            <person name="Glazer B.T."/>
            <person name="Huber J.A."/>
        </authorList>
    </citation>
    <scope>NUCLEOTIDE SEQUENCE</scope>
    <source>
        <strain evidence="10">NORP83</strain>
    </source>
</reference>
<dbReference type="PANTHER" id="PTHR30574:SF1">
    <property type="entry name" value="SULPHUR TRANSPORT DOMAIN-CONTAINING PROTEIN"/>
    <property type="match status" value="1"/>
</dbReference>
<dbReference type="Pfam" id="PF04143">
    <property type="entry name" value="Sulf_transp"/>
    <property type="match status" value="1"/>
</dbReference>
<comment type="caution">
    <text evidence="10">The sequence shown here is derived from an EMBL/GenBank/DDBJ whole genome shotgun (WGS) entry which is preliminary data.</text>
</comment>
<dbReference type="AlphaFoldDB" id="A0A2A4Z9U6"/>
<organism evidence="10">
    <name type="scientific">OCS116 cluster bacterium</name>
    <dbReference type="NCBI Taxonomy" id="2030921"/>
    <lineage>
        <taxon>Bacteria</taxon>
        <taxon>Pseudomonadati</taxon>
        <taxon>Pseudomonadota</taxon>
        <taxon>Alphaproteobacteria</taxon>
        <taxon>OCS116 cluster</taxon>
    </lineage>
</organism>
<evidence type="ECO:0000256" key="6">
    <source>
        <dbReference type="ARBA" id="ARBA00022989"/>
    </source>
</evidence>
<name>A0A2A4Z9U6_9PROT</name>
<evidence type="ECO:0000256" key="9">
    <source>
        <dbReference type="SAM" id="Phobius"/>
    </source>
</evidence>
<gene>
    <name evidence="10" type="ORF">COB13_00630</name>
</gene>
<evidence type="ECO:0000256" key="4">
    <source>
        <dbReference type="ARBA" id="ARBA00022519"/>
    </source>
</evidence>
<protein>
    <submittedName>
        <fullName evidence="10">Uncharacterized protein</fullName>
    </submittedName>
</protein>
<feature type="transmembrane region" description="Helical" evidence="9">
    <location>
        <begin position="120"/>
        <end position="141"/>
    </location>
</feature>
<comment type="similarity">
    <text evidence="8">Belongs to the TsuA/YedE (TC 9.B.102) family.</text>
</comment>
<evidence type="ECO:0000256" key="7">
    <source>
        <dbReference type="ARBA" id="ARBA00023136"/>
    </source>
</evidence>
<keyword evidence="7 9" id="KW-0472">Membrane</keyword>